<feature type="compositionally biased region" description="Polar residues" evidence="1">
    <location>
        <begin position="1815"/>
        <end position="1833"/>
    </location>
</feature>
<dbReference type="GO" id="GO:0005634">
    <property type="term" value="C:nucleus"/>
    <property type="evidence" value="ECO:0007669"/>
    <property type="project" value="InterPro"/>
</dbReference>
<dbReference type="PROSITE" id="PS50888">
    <property type="entry name" value="BHLH"/>
    <property type="match status" value="1"/>
</dbReference>
<sequence length="1921" mass="203445">MSIVAAENAGLGPCDLPDSWAPNTNNSNNNITSIVANSRDISSLSAVTENSSNTAVPLNIDNNISSNIVFFKNQSSPTTTAIQPTTSFGFSPTSTARATTSTTSSLIYKVPLSSPAAATAAVTVSPASIGSLVTSLGVGLVPSIPTCVSVTGTSTGGTGAFAGVLLSSPISAGGSSNSISAQKTITNYQVNNVNNNANNTGNTSVRSLTLPLQQQQLQLQQQNGLLLHNKQSNQNNNNSSLVNNNHDKNSNNFNLILRQKSAATVSLAAALQNSITMNAVASPISNNPATPTRKIRRKTDPKANLPQSQINKCNNEKRRRELENNYIEQLSEFLQLNKRGDTASTKPDKAAILNQVVKTYREFCDKGQSRDISSSTSTTASSALNSTTPNNNNSSSTSKSNDNRNNTASTRCLRCATDNCSIHPVQQGDVSSTEPPLPEPSLLNGQVPEISAYFEALEHYLSSVDWVLLQVTADGIIESCTQNIRELIGYDKQELFRKPLYQYLHSDDHAKLNPIINNMPYGVSGNATGDIGCGSGSQSGWNDLEDANSGTNSQHSTASLGPGSAKAKRNIAAKVRMLVKDLRSATQTSMTHQNDALDQKTVGQHINPEKYEEVMLLATPMKDDGDTTSSILCLITRPEDEPAIQQIQPQAIEHLTFKLDVHGKILNLDVTALRQPYRQHLSSWLGRLLQDLCHPQDLNALKSHLREVQESAASVHLMNSPSSHSPGGTPATLIHPPIANVMSRPFRLRLGAPDVYVHVKANSRLFLNQSQTEGDYIMSLQTLLNTDNDIGGGGISGLNIGGIGNSSMMPSSSLSTMSPSPSLVSPLSLPLDSLVNNNSSCSSSSASALASVSSGVHMLGGLVGGGGMPPITTQTTNVGGPLMTSAVINGTGSGTQRNNPAVATSASTSNNSNLVNSFTASPAGPEATIFYSSDPFDFDLAHSSFEMDATGWTDSRPNSRASVTTPVSTPRPPSAGHGFSPAVCASPSTPYQLSSHSAASLPSPQSNTSQPSSAGPGVSGGPFGFGFPAFETSDKNNDKDHMNASINSSSSISGNNSGPQGGSSGALSGPANLPNGGPPLLTTVANMTQLSAQPNPPQPESERLRHLLTNKSHSMTSGMNPADGDKDHLSLCHKLLNEKSEDDDGKGPSLGRQSELMRQLQKDDGHYSHSHGHSHGQHHSKDMSQEDLLKSLKYQGDPTTRKRSLNEPDDGILAKRESDRPSKLRESNKMLASLLENPPKNPIVTVPPQVKTIPDIAPSASRVNSTPGVMSVSAPNSLGGMPPKSGIMTTTSSISAGGSSVGAGGRSNSMRKQFSDAYLTLQQQQHQQQLHLQQQQQQCLGNTQRSSHQQPTQLSQPQINFASSDAFGTSSHNTTATSGTANVTASIVTSQANSQLAAPSGADGDSELSKILDSVMDYVSDDGPFVSAPTPTALAGLTQQEINERMAINAIQNSLMVETSQLQQQQHHQQQPQPPAYPGNIMGSGTGGNLTQQQQQLQLQHHLQMLQRQQAAIGGNQQSTQVQQMLEVLRVNANQSFQRPPPMYSASRNRGPMNTVTTPGGSVLPAHQQYRIRQQQQQQQQQKERLLQQQQKQQLLVPESATARTDQLCLNPNINNIGSLLNNTVAPNVALSRTNLPPDSQLSPNFAQNLLQQQQLSPGQRNAPFSPQTNAGYAPQYSQSGQRLSPHHQQHISQQQQQVNAQQQQQMAFQAAQAANANVTPQLSPRQPPFGGGAGGVQSPTGMPSSQQWNASGNVSTPSVQLSGNVTTQRGHSLQQHNPMLSAQLQQGVSPYTTRPYQNQRRSLNSPNGGGVSGNAVTSNIGTNVGLQRQNSFQGGGGGNVGPGGLRITSTPQSPLSSAQQGPMSGGNSGGLNSTNSLSMQQHQSGSIGTGVSQNALLNTPDPSMNFSFDAQDFFGNNATR</sequence>
<dbReference type="PANTHER" id="PTHR10684">
    <property type="entry name" value="NUCLEAR RECEPTOR COACTIVATOR"/>
    <property type="match status" value="1"/>
</dbReference>
<feature type="compositionally biased region" description="Polar residues" evidence="1">
    <location>
        <begin position="1880"/>
        <end position="1921"/>
    </location>
</feature>
<feature type="compositionally biased region" description="Gly residues" evidence="1">
    <location>
        <begin position="1834"/>
        <end position="1845"/>
    </location>
</feature>
<evidence type="ECO:0000256" key="1">
    <source>
        <dbReference type="SAM" id="MobiDB-lite"/>
    </source>
</evidence>
<feature type="compositionally biased region" description="Low complexity" evidence="1">
    <location>
        <begin position="1691"/>
        <end position="1718"/>
    </location>
</feature>
<accession>A0A1X9PYH3</accession>
<feature type="region of interest" description="Disordered" evidence="1">
    <location>
        <begin position="1458"/>
        <end position="1497"/>
    </location>
</feature>
<proteinExistence type="evidence at transcript level"/>
<dbReference type="Pfam" id="PF14598">
    <property type="entry name" value="PAS_11"/>
    <property type="match status" value="1"/>
</dbReference>
<dbReference type="OrthoDB" id="10035882at2759"/>
<name>A0A1X9PYH3_BACDO</name>
<dbReference type="GO" id="GO:0016922">
    <property type="term" value="F:nuclear receptor binding"/>
    <property type="evidence" value="ECO:0007669"/>
    <property type="project" value="TreeGrafter"/>
</dbReference>
<evidence type="ECO:0000259" key="2">
    <source>
        <dbReference type="PROSITE" id="PS50112"/>
    </source>
</evidence>
<dbReference type="PANTHER" id="PTHR10684:SF4">
    <property type="entry name" value="TAIMAN, ISOFORM G"/>
    <property type="match status" value="1"/>
</dbReference>
<dbReference type="Pfam" id="PF23172">
    <property type="entry name" value="bHLH_NCOA"/>
    <property type="match status" value="1"/>
</dbReference>
<organism evidence="4">
    <name type="scientific">Bactrocera dorsalis</name>
    <name type="common">Oriental fruit fly</name>
    <name type="synonym">Dacus dorsalis</name>
    <dbReference type="NCBI Taxonomy" id="27457"/>
    <lineage>
        <taxon>Eukaryota</taxon>
        <taxon>Metazoa</taxon>
        <taxon>Ecdysozoa</taxon>
        <taxon>Arthropoda</taxon>
        <taxon>Hexapoda</taxon>
        <taxon>Insecta</taxon>
        <taxon>Pterygota</taxon>
        <taxon>Neoptera</taxon>
        <taxon>Endopterygota</taxon>
        <taxon>Diptera</taxon>
        <taxon>Brachycera</taxon>
        <taxon>Muscomorpha</taxon>
        <taxon>Tephritoidea</taxon>
        <taxon>Tephritidae</taxon>
        <taxon>Bactrocera</taxon>
        <taxon>Bactrocera</taxon>
    </lineage>
</organism>
<feature type="region of interest" description="Disordered" evidence="1">
    <location>
        <begin position="584"/>
        <end position="604"/>
    </location>
</feature>
<feature type="compositionally biased region" description="Basic residues" evidence="1">
    <location>
        <begin position="1168"/>
        <end position="1178"/>
    </location>
</feature>
<feature type="compositionally biased region" description="Low complexity" evidence="1">
    <location>
        <begin position="373"/>
        <end position="407"/>
    </location>
</feature>
<feature type="compositionally biased region" description="Polar residues" evidence="1">
    <location>
        <begin position="1546"/>
        <end position="1560"/>
    </location>
</feature>
<dbReference type="InterPro" id="IPR011598">
    <property type="entry name" value="bHLH_dom"/>
</dbReference>
<dbReference type="GO" id="GO:0003713">
    <property type="term" value="F:transcription coactivator activity"/>
    <property type="evidence" value="ECO:0007669"/>
    <property type="project" value="InterPro"/>
</dbReference>
<dbReference type="EMBL" id="KY378659">
    <property type="protein sequence ID" value="ARQ14805.1"/>
    <property type="molecule type" value="mRNA"/>
</dbReference>
<feature type="region of interest" description="Disordered" evidence="1">
    <location>
        <begin position="1162"/>
        <end position="1225"/>
    </location>
</feature>
<dbReference type="SMART" id="SM00091">
    <property type="entry name" value="PAS"/>
    <property type="match status" value="2"/>
</dbReference>
<dbReference type="GO" id="GO:0046983">
    <property type="term" value="F:protein dimerization activity"/>
    <property type="evidence" value="ECO:0007669"/>
    <property type="project" value="InterPro"/>
</dbReference>
<dbReference type="SMART" id="SM00353">
    <property type="entry name" value="HLH"/>
    <property type="match status" value="1"/>
</dbReference>
<dbReference type="PROSITE" id="PS50112">
    <property type="entry name" value="PAS"/>
    <property type="match status" value="1"/>
</dbReference>
<feature type="compositionally biased region" description="Polar residues" evidence="1">
    <location>
        <begin position="1848"/>
        <end position="1863"/>
    </location>
</feature>
<feature type="compositionally biased region" description="Polar residues" evidence="1">
    <location>
        <begin position="1793"/>
        <end position="1807"/>
    </location>
</feature>
<dbReference type="GO" id="GO:0045944">
    <property type="term" value="P:positive regulation of transcription by RNA polymerase II"/>
    <property type="evidence" value="ECO:0007669"/>
    <property type="project" value="TreeGrafter"/>
</dbReference>
<feature type="region of interest" description="Disordered" evidence="1">
    <location>
        <begin position="1793"/>
        <end position="1921"/>
    </location>
</feature>
<feature type="compositionally biased region" description="Basic and acidic residues" evidence="1">
    <location>
        <begin position="1032"/>
        <end position="1042"/>
    </location>
</feature>
<dbReference type="Gene3D" id="4.10.280.10">
    <property type="entry name" value="Helix-loop-helix DNA-binding domain"/>
    <property type="match status" value="1"/>
</dbReference>
<feature type="compositionally biased region" description="Low complexity" evidence="1">
    <location>
        <begin position="1065"/>
        <end position="1081"/>
    </location>
</feature>
<dbReference type="CDD" id="cd00130">
    <property type="entry name" value="PAS"/>
    <property type="match status" value="1"/>
</dbReference>
<feature type="compositionally biased region" description="Low complexity" evidence="1">
    <location>
        <begin position="898"/>
        <end position="917"/>
    </location>
</feature>
<feature type="region of interest" description="Disordered" evidence="1">
    <location>
        <begin position="1537"/>
        <end position="1563"/>
    </location>
</feature>
<evidence type="ECO:0000259" key="3">
    <source>
        <dbReference type="PROSITE" id="PS50888"/>
    </source>
</evidence>
<feature type="compositionally biased region" description="Polar residues" evidence="1">
    <location>
        <begin position="1657"/>
        <end position="1683"/>
    </location>
</feature>
<dbReference type="InterPro" id="IPR036638">
    <property type="entry name" value="HLH_DNA-bd_sf"/>
</dbReference>
<dbReference type="SUPFAM" id="SSF55785">
    <property type="entry name" value="PYP-like sensor domain (PAS domain)"/>
    <property type="match status" value="1"/>
</dbReference>
<feature type="region of interest" description="Disordered" evidence="1">
    <location>
        <begin position="534"/>
        <end position="566"/>
    </location>
</feature>
<feature type="domain" description="BHLH" evidence="3">
    <location>
        <begin position="307"/>
        <end position="363"/>
    </location>
</feature>
<dbReference type="InterPro" id="IPR017426">
    <property type="entry name" value="Nuclear_rcpt_coactivator"/>
</dbReference>
<feature type="compositionally biased region" description="Basic and acidic residues" evidence="1">
    <location>
        <begin position="1212"/>
        <end position="1225"/>
    </location>
</feature>
<dbReference type="InterPro" id="IPR035965">
    <property type="entry name" value="PAS-like_dom_sf"/>
</dbReference>
<dbReference type="FunFam" id="4.10.280.10:FF:000080">
    <property type="entry name" value="Taiman isoform A"/>
    <property type="match status" value="1"/>
</dbReference>
<feature type="compositionally biased region" description="Polar residues" evidence="1">
    <location>
        <begin position="952"/>
        <end position="961"/>
    </location>
</feature>
<feature type="domain" description="PAS" evidence="2">
    <location>
        <begin position="453"/>
        <end position="518"/>
    </location>
</feature>
<dbReference type="InterPro" id="IPR056193">
    <property type="entry name" value="bHLH_NCOA1-3"/>
</dbReference>
<reference evidence="4" key="1">
    <citation type="submission" date="2016-12" db="EMBL/GenBank/DDBJ databases">
        <title>The alternative splicing of BdTaiman and its influence on the development of Bactrocera dorsalis.</title>
        <authorList>
            <person name="Liu H."/>
            <person name="Dou W."/>
        </authorList>
    </citation>
    <scope>NUCLEOTIDE SEQUENCE</scope>
</reference>
<feature type="compositionally biased region" description="Low complexity" evidence="1">
    <location>
        <begin position="1461"/>
        <end position="1471"/>
    </location>
</feature>
<feature type="compositionally biased region" description="Low complexity" evidence="1">
    <location>
        <begin position="992"/>
        <end position="1016"/>
    </location>
</feature>
<protein>
    <submittedName>
        <fullName evidence="4">Taiman-C</fullName>
    </submittedName>
</protein>
<evidence type="ECO:0000313" key="4">
    <source>
        <dbReference type="EMBL" id="ARQ14805.1"/>
    </source>
</evidence>
<feature type="region of interest" description="Disordered" evidence="1">
    <location>
        <begin position="367"/>
        <end position="407"/>
    </location>
</feature>
<feature type="compositionally biased region" description="Polar residues" evidence="1">
    <location>
        <begin position="886"/>
        <end position="897"/>
    </location>
</feature>
<feature type="region of interest" description="Disordered" evidence="1">
    <location>
        <begin position="950"/>
        <end position="1082"/>
    </location>
</feature>
<dbReference type="Gene3D" id="3.30.450.20">
    <property type="entry name" value="PAS domain"/>
    <property type="match status" value="2"/>
</dbReference>
<feature type="region of interest" description="Disordered" evidence="1">
    <location>
        <begin position="886"/>
        <end position="919"/>
    </location>
</feature>
<dbReference type="InterPro" id="IPR000014">
    <property type="entry name" value="PAS"/>
</dbReference>
<feature type="compositionally biased region" description="Low complexity" evidence="1">
    <location>
        <begin position="1045"/>
        <end position="1058"/>
    </location>
</feature>
<dbReference type="GO" id="GO:0032870">
    <property type="term" value="P:cellular response to hormone stimulus"/>
    <property type="evidence" value="ECO:0007669"/>
    <property type="project" value="TreeGrafter"/>
</dbReference>
<feature type="compositionally biased region" description="Basic and acidic residues" evidence="1">
    <location>
        <begin position="1179"/>
        <end position="1190"/>
    </location>
</feature>
<feature type="region of interest" description="Disordered" evidence="1">
    <location>
        <begin position="282"/>
        <end position="317"/>
    </location>
</feature>
<feature type="compositionally biased region" description="Polar residues" evidence="1">
    <location>
        <begin position="1738"/>
        <end position="1774"/>
    </location>
</feature>
<feature type="region of interest" description="Disordered" evidence="1">
    <location>
        <begin position="1654"/>
        <end position="1774"/>
    </location>
</feature>
<feature type="compositionally biased region" description="Polar residues" evidence="1">
    <location>
        <begin position="548"/>
        <end position="559"/>
    </location>
</feature>